<name>A0A3S5A9N7_9PLAT</name>
<comment type="caution">
    <text evidence="1">The sequence shown here is derived from an EMBL/GenBank/DDBJ whole genome shotgun (WGS) entry which is preliminary data.</text>
</comment>
<dbReference type="EMBL" id="CAAALY010009832">
    <property type="protein sequence ID" value="VEL10744.1"/>
    <property type="molecule type" value="Genomic_DNA"/>
</dbReference>
<evidence type="ECO:0000313" key="1">
    <source>
        <dbReference type="EMBL" id="VEL10744.1"/>
    </source>
</evidence>
<accession>A0A3S5A9N7</accession>
<organism evidence="1 2">
    <name type="scientific">Protopolystoma xenopodis</name>
    <dbReference type="NCBI Taxonomy" id="117903"/>
    <lineage>
        <taxon>Eukaryota</taxon>
        <taxon>Metazoa</taxon>
        <taxon>Spiralia</taxon>
        <taxon>Lophotrochozoa</taxon>
        <taxon>Platyhelminthes</taxon>
        <taxon>Monogenea</taxon>
        <taxon>Polyopisthocotylea</taxon>
        <taxon>Polystomatidea</taxon>
        <taxon>Polystomatidae</taxon>
        <taxon>Protopolystoma</taxon>
    </lineage>
</organism>
<protein>
    <submittedName>
        <fullName evidence="1">Uncharacterized protein</fullName>
    </submittedName>
</protein>
<dbReference type="OrthoDB" id="10009162at2759"/>
<sequence length="78" mass="9097">MAKLEFPNREKDNLEARLINFTSNGEIYEQFGLLIESPLLPHLTDVYMKKLEEDVKTPPLQPEVLMQRSDGYFALWAN</sequence>
<keyword evidence="2" id="KW-1185">Reference proteome</keyword>
<gene>
    <name evidence="1" type="ORF">PXEA_LOCUS4184</name>
</gene>
<evidence type="ECO:0000313" key="2">
    <source>
        <dbReference type="Proteomes" id="UP000784294"/>
    </source>
</evidence>
<reference evidence="1" key="1">
    <citation type="submission" date="2018-11" db="EMBL/GenBank/DDBJ databases">
        <authorList>
            <consortium name="Pathogen Informatics"/>
        </authorList>
    </citation>
    <scope>NUCLEOTIDE SEQUENCE</scope>
</reference>
<proteinExistence type="predicted"/>
<dbReference type="Proteomes" id="UP000784294">
    <property type="component" value="Unassembled WGS sequence"/>
</dbReference>
<dbReference type="AlphaFoldDB" id="A0A3S5A9N7"/>